<feature type="transmembrane region" description="Helical" evidence="1">
    <location>
        <begin position="12"/>
        <end position="36"/>
    </location>
</feature>
<sequence length="43" mass="5110">FFIIKVLELWIFYCVIFIEKSVKIILILPVFFPVYVTETQVGT</sequence>
<feature type="non-terminal residue" evidence="2">
    <location>
        <position position="43"/>
    </location>
</feature>
<dbReference type="AlphaFoldDB" id="A0A087T612"/>
<dbReference type="EMBL" id="KK113593">
    <property type="protein sequence ID" value="KFM60551.1"/>
    <property type="molecule type" value="Genomic_DNA"/>
</dbReference>
<keyword evidence="1" id="KW-1133">Transmembrane helix</keyword>
<name>A0A087T612_STEMI</name>
<evidence type="ECO:0000313" key="2">
    <source>
        <dbReference type="EMBL" id="KFM60551.1"/>
    </source>
</evidence>
<keyword evidence="3" id="KW-1185">Reference proteome</keyword>
<protein>
    <submittedName>
        <fullName evidence="2">Uncharacterized protein</fullName>
    </submittedName>
</protein>
<feature type="non-terminal residue" evidence="2">
    <location>
        <position position="1"/>
    </location>
</feature>
<gene>
    <name evidence="2" type="ORF">X975_18246</name>
</gene>
<keyword evidence="1" id="KW-0472">Membrane</keyword>
<proteinExistence type="predicted"/>
<evidence type="ECO:0000313" key="3">
    <source>
        <dbReference type="Proteomes" id="UP000054359"/>
    </source>
</evidence>
<reference evidence="2 3" key="1">
    <citation type="submission" date="2013-11" db="EMBL/GenBank/DDBJ databases">
        <title>Genome sequencing of Stegodyphus mimosarum.</title>
        <authorList>
            <person name="Bechsgaard J."/>
        </authorList>
    </citation>
    <scope>NUCLEOTIDE SEQUENCE [LARGE SCALE GENOMIC DNA]</scope>
</reference>
<evidence type="ECO:0000256" key="1">
    <source>
        <dbReference type="SAM" id="Phobius"/>
    </source>
</evidence>
<organism evidence="2 3">
    <name type="scientific">Stegodyphus mimosarum</name>
    <name type="common">African social velvet spider</name>
    <dbReference type="NCBI Taxonomy" id="407821"/>
    <lineage>
        <taxon>Eukaryota</taxon>
        <taxon>Metazoa</taxon>
        <taxon>Ecdysozoa</taxon>
        <taxon>Arthropoda</taxon>
        <taxon>Chelicerata</taxon>
        <taxon>Arachnida</taxon>
        <taxon>Araneae</taxon>
        <taxon>Araneomorphae</taxon>
        <taxon>Entelegynae</taxon>
        <taxon>Eresoidea</taxon>
        <taxon>Eresidae</taxon>
        <taxon>Stegodyphus</taxon>
    </lineage>
</organism>
<keyword evidence="1" id="KW-0812">Transmembrane</keyword>
<dbReference type="Proteomes" id="UP000054359">
    <property type="component" value="Unassembled WGS sequence"/>
</dbReference>
<accession>A0A087T612</accession>